<evidence type="ECO:0000313" key="7">
    <source>
        <dbReference type="Proteomes" id="UP001589667"/>
    </source>
</evidence>
<dbReference type="RefSeq" id="WP_246192343.1">
    <property type="nucleotide sequence ID" value="NZ_BAAANI010000004.1"/>
</dbReference>
<gene>
    <name evidence="6" type="ORF">ACFFQV_12825</name>
</gene>
<evidence type="ECO:0000256" key="3">
    <source>
        <dbReference type="ARBA" id="ARBA00023163"/>
    </source>
</evidence>
<dbReference type="Gene3D" id="1.10.357.10">
    <property type="entry name" value="Tetracycline Repressor, domain 2"/>
    <property type="match status" value="1"/>
</dbReference>
<keyword evidence="3" id="KW-0804">Transcription</keyword>
<dbReference type="EMBL" id="JBHMBL010000003">
    <property type="protein sequence ID" value="MFB9643173.1"/>
    <property type="molecule type" value="Genomic_DNA"/>
</dbReference>
<proteinExistence type="predicted"/>
<keyword evidence="7" id="KW-1185">Reference proteome</keyword>
<dbReference type="InterPro" id="IPR050109">
    <property type="entry name" value="HTH-type_TetR-like_transc_reg"/>
</dbReference>
<evidence type="ECO:0000256" key="4">
    <source>
        <dbReference type="PROSITE-ProRule" id="PRU00335"/>
    </source>
</evidence>
<comment type="caution">
    <text evidence="6">The sequence shown here is derived from an EMBL/GenBank/DDBJ whole genome shotgun (WGS) entry which is preliminary data.</text>
</comment>
<keyword evidence="1" id="KW-0805">Transcription regulation</keyword>
<accession>A0ABV5SS58</accession>
<dbReference type="InterPro" id="IPR001647">
    <property type="entry name" value="HTH_TetR"/>
</dbReference>
<organism evidence="6 7">
    <name type="scientific">Agromyces lapidis</name>
    <dbReference type="NCBI Taxonomy" id="279574"/>
    <lineage>
        <taxon>Bacteria</taxon>
        <taxon>Bacillati</taxon>
        <taxon>Actinomycetota</taxon>
        <taxon>Actinomycetes</taxon>
        <taxon>Micrococcales</taxon>
        <taxon>Microbacteriaceae</taxon>
        <taxon>Agromyces</taxon>
    </lineage>
</organism>
<evidence type="ECO:0000256" key="1">
    <source>
        <dbReference type="ARBA" id="ARBA00023015"/>
    </source>
</evidence>
<evidence type="ECO:0000259" key="5">
    <source>
        <dbReference type="PROSITE" id="PS50977"/>
    </source>
</evidence>
<protein>
    <submittedName>
        <fullName evidence="6">TetR/AcrR family transcriptional regulator</fullName>
    </submittedName>
</protein>
<dbReference type="SUPFAM" id="SSF48498">
    <property type="entry name" value="Tetracyclin repressor-like, C-terminal domain"/>
    <property type="match status" value="1"/>
</dbReference>
<dbReference type="Proteomes" id="UP001589667">
    <property type="component" value="Unassembled WGS sequence"/>
</dbReference>
<feature type="domain" description="HTH tetR-type" evidence="5">
    <location>
        <begin position="3"/>
        <end position="63"/>
    </location>
</feature>
<name>A0ABV5SS58_9MICO</name>
<dbReference type="PANTHER" id="PTHR30055:SF238">
    <property type="entry name" value="MYCOFACTOCIN BIOSYNTHESIS TRANSCRIPTIONAL REGULATOR MFTR-RELATED"/>
    <property type="match status" value="1"/>
</dbReference>
<feature type="DNA-binding region" description="H-T-H motif" evidence="4">
    <location>
        <begin position="26"/>
        <end position="45"/>
    </location>
</feature>
<dbReference type="PROSITE" id="PS50977">
    <property type="entry name" value="HTH_TETR_2"/>
    <property type="match status" value="1"/>
</dbReference>
<evidence type="ECO:0000256" key="2">
    <source>
        <dbReference type="ARBA" id="ARBA00023125"/>
    </source>
</evidence>
<sequence length="192" mass="20536">MRATTREAIETAAVRVFARRGFADSNMRQIAAEAGFSAGSIYRHYASKEELFESLLGQASDGLRATATHLSGDGDPLEQIRGFTEVFLADLANGEGAAEFFMVVHHGFATDTPVGTAGRLAVAQRELWDAVAALVRRGQRSGQFAAGDPARVTANYFALLTGLTMMSFALGDALPEPDIDLVLRTLRGGAER</sequence>
<dbReference type="InterPro" id="IPR009057">
    <property type="entry name" value="Homeodomain-like_sf"/>
</dbReference>
<dbReference type="Gene3D" id="1.10.10.60">
    <property type="entry name" value="Homeodomain-like"/>
    <property type="match status" value="1"/>
</dbReference>
<reference evidence="6 7" key="1">
    <citation type="submission" date="2024-09" db="EMBL/GenBank/DDBJ databases">
        <authorList>
            <person name="Sun Q."/>
            <person name="Mori K."/>
        </authorList>
    </citation>
    <scope>NUCLEOTIDE SEQUENCE [LARGE SCALE GENOMIC DNA]</scope>
    <source>
        <strain evidence="6 7">JCM 14321</strain>
    </source>
</reference>
<dbReference type="PANTHER" id="PTHR30055">
    <property type="entry name" value="HTH-TYPE TRANSCRIPTIONAL REGULATOR RUTR"/>
    <property type="match status" value="1"/>
</dbReference>
<dbReference type="PRINTS" id="PR00455">
    <property type="entry name" value="HTHTETR"/>
</dbReference>
<keyword evidence="2 4" id="KW-0238">DNA-binding</keyword>
<evidence type="ECO:0000313" key="6">
    <source>
        <dbReference type="EMBL" id="MFB9643173.1"/>
    </source>
</evidence>
<dbReference type="Pfam" id="PF00440">
    <property type="entry name" value="TetR_N"/>
    <property type="match status" value="1"/>
</dbReference>
<dbReference type="SUPFAM" id="SSF46689">
    <property type="entry name" value="Homeodomain-like"/>
    <property type="match status" value="1"/>
</dbReference>
<dbReference type="InterPro" id="IPR036271">
    <property type="entry name" value="Tet_transcr_reg_TetR-rel_C_sf"/>
</dbReference>